<dbReference type="SUPFAM" id="SSF52540">
    <property type="entry name" value="P-loop containing nucleoside triphosphate hydrolases"/>
    <property type="match status" value="1"/>
</dbReference>
<sequence length="341" mass="34318">MSDQTPTSFADRAAAAAPNRPSVPGGDPHPVLAASGLSKTYGQTVALGGVDLAVGRGEAVAIMGASGSGKTTLLHCLAGIVPPDAGSIRFAGPGGSVEVAGLSEGERSRLRREAFGFVFQQGLLVPELTAIENVALSLMVGGVGRREAEQHALGWLADLGLSGLEQRRIGQLSGGQAQRVAIARALVTGAPVIFADEPTGALDSHTSSEVMDALLRIVTDYGRTLVVVTHDADVAARCTRTVHMRDGRIVDAPVAPGAQAAPVAGSAPAPGAPFTGATSAVAADALVPTPAGPAEPATWPEATAPWTPAATPPVQHPGAGSHHTGPHFGATPATDAEESQR</sequence>
<dbReference type="GO" id="GO:0016887">
    <property type="term" value="F:ATP hydrolysis activity"/>
    <property type="evidence" value="ECO:0007669"/>
    <property type="project" value="InterPro"/>
</dbReference>
<dbReference type="AlphaFoldDB" id="A0A852YAN5"/>
<evidence type="ECO:0000259" key="5">
    <source>
        <dbReference type="PROSITE" id="PS50893"/>
    </source>
</evidence>
<dbReference type="GO" id="GO:0022857">
    <property type="term" value="F:transmembrane transporter activity"/>
    <property type="evidence" value="ECO:0007669"/>
    <property type="project" value="TreeGrafter"/>
</dbReference>
<feature type="compositionally biased region" description="Low complexity" evidence="4">
    <location>
        <begin position="288"/>
        <end position="309"/>
    </location>
</feature>
<evidence type="ECO:0000256" key="1">
    <source>
        <dbReference type="ARBA" id="ARBA00022448"/>
    </source>
</evidence>
<dbReference type="InterPro" id="IPR017871">
    <property type="entry name" value="ABC_transporter-like_CS"/>
</dbReference>
<dbReference type="PROSITE" id="PS50893">
    <property type="entry name" value="ABC_TRANSPORTER_2"/>
    <property type="match status" value="1"/>
</dbReference>
<dbReference type="InterPro" id="IPR003593">
    <property type="entry name" value="AAA+_ATPase"/>
</dbReference>
<feature type="region of interest" description="Disordered" evidence="4">
    <location>
        <begin position="288"/>
        <end position="341"/>
    </location>
</feature>
<dbReference type="InterPro" id="IPR015854">
    <property type="entry name" value="ABC_transpr_LolD-like"/>
</dbReference>
<evidence type="ECO:0000256" key="3">
    <source>
        <dbReference type="ARBA" id="ARBA00022840"/>
    </source>
</evidence>
<keyword evidence="7" id="KW-1185">Reference proteome</keyword>
<dbReference type="EMBL" id="JACBZY010000001">
    <property type="protein sequence ID" value="NYG98261.1"/>
    <property type="molecule type" value="Genomic_DNA"/>
</dbReference>
<dbReference type="PANTHER" id="PTHR24220">
    <property type="entry name" value="IMPORT ATP-BINDING PROTEIN"/>
    <property type="match status" value="1"/>
</dbReference>
<keyword evidence="1" id="KW-0813">Transport</keyword>
<dbReference type="Pfam" id="PF00005">
    <property type="entry name" value="ABC_tran"/>
    <property type="match status" value="1"/>
</dbReference>
<dbReference type="GO" id="GO:0005524">
    <property type="term" value="F:ATP binding"/>
    <property type="evidence" value="ECO:0007669"/>
    <property type="project" value="UniProtKB-KW"/>
</dbReference>
<dbReference type="Proteomes" id="UP000553888">
    <property type="component" value="Unassembled WGS sequence"/>
</dbReference>
<feature type="domain" description="ABC transporter" evidence="5">
    <location>
        <begin position="32"/>
        <end position="271"/>
    </location>
</feature>
<feature type="region of interest" description="Disordered" evidence="4">
    <location>
        <begin position="1"/>
        <end position="31"/>
    </location>
</feature>
<keyword evidence="3 6" id="KW-0067">ATP-binding</keyword>
<evidence type="ECO:0000313" key="7">
    <source>
        <dbReference type="Proteomes" id="UP000553888"/>
    </source>
</evidence>
<evidence type="ECO:0000313" key="6">
    <source>
        <dbReference type="EMBL" id="NYG98261.1"/>
    </source>
</evidence>
<dbReference type="GO" id="GO:0005886">
    <property type="term" value="C:plasma membrane"/>
    <property type="evidence" value="ECO:0007669"/>
    <property type="project" value="TreeGrafter"/>
</dbReference>
<dbReference type="Gene3D" id="3.40.50.300">
    <property type="entry name" value="P-loop containing nucleotide triphosphate hydrolases"/>
    <property type="match status" value="1"/>
</dbReference>
<reference evidence="6 7" key="1">
    <citation type="submission" date="2020-07" db="EMBL/GenBank/DDBJ databases">
        <title>Sequencing the genomes of 1000 actinobacteria strains.</title>
        <authorList>
            <person name="Klenk H.-P."/>
        </authorList>
    </citation>
    <scope>NUCLEOTIDE SEQUENCE [LARGE SCALE GENOMIC DNA]</scope>
    <source>
        <strain evidence="6 7">DSM 23141</strain>
    </source>
</reference>
<dbReference type="PROSITE" id="PS00211">
    <property type="entry name" value="ABC_TRANSPORTER_1"/>
    <property type="match status" value="1"/>
</dbReference>
<accession>A0A852YAN5</accession>
<comment type="caution">
    <text evidence="6">The sequence shown here is derived from an EMBL/GenBank/DDBJ whole genome shotgun (WGS) entry which is preliminary data.</text>
</comment>
<name>A0A852YAN5_9MICO</name>
<dbReference type="CDD" id="cd03255">
    <property type="entry name" value="ABC_MJ0796_LolCDE_FtsE"/>
    <property type="match status" value="1"/>
</dbReference>
<protein>
    <submittedName>
        <fullName evidence="6">Putative ABC transport system ATP-binding protein</fullName>
    </submittedName>
</protein>
<dbReference type="InterPro" id="IPR027417">
    <property type="entry name" value="P-loop_NTPase"/>
</dbReference>
<dbReference type="InterPro" id="IPR003439">
    <property type="entry name" value="ABC_transporter-like_ATP-bd"/>
</dbReference>
<evidence type="ECO:0000256" key="4">
    <source>
        <dbReference type="SAM" id="MobiDB-lite"/>
    </source>
</evidence>
<dbReference type="SMART" id="SM00382">
    <property type="entry name" value="AAA"/>
    <property type="match status" value="1"/>
</dbReference>
<dbReference type="PANTHER" id="PTHR24220:SF685">
    <property type="entry name" value="ABC TRANSPORTER RELATED"/>
    <property type="match status" value="1"/>
</dbReference>
<evidence type="ECO:0000256" key="2">
    <source>
        <dbReference type="ARBA" id="ARBA00022741"/>
    </source>
</evidence>
<proteinExistence type="predicted"/>
<keyword evidence="2" id="KW-0547">Nucleotide-binding</keyword>
<gene>
    <name evidence="6" type="ORF">BJ979_000887</name>
</gene>
<organism evidence="6 7">
    <name type="scientific">Schumannella luteola</name>
    <dbReference type="NCBI Taxonomy" id="472059"/>
    <lineage>
        <taxon>Bacteria</taxon>
        <taxon>Bacillati</taxon>
        <taxon>Actinomycetota</taxon>
        <taxon>Actinomycetes</taxon>
        <taxon>Micrococcales</taxon>
        <taxon>Microbacteriaceae</taxon>
        <taxon>Schumannella</taxon>
    </lineage>
</organism>
<dbReference type="InterPro" id="IPR017911">
    <property type="entry name" value="MacB-like_ATP-bd"/>
</dbReference>